<organism evidence="1 2">
    <name type="scientific">Candidatus Yanofskybacteria bacterium RIFCSPLOWO2_01_FULL_42_49</name>
    <dbReference type="NCBI Taxonomy" id="1802694"/>
    <lineage>
        <taxon>Bacteria</taxon>
        <taxon>Candidatus Yanofskyibacteriota</taxon>
    </lineage>
</organism>
<comment type="caution">
    <text evidence="1">The sequence shown here is derived from an EMBL/GenBank/DDBJ whole genome shotgun (WGS) entry which is preliminary data.</text>
</comment>
<name>A0A1F8GBH6_9BACT</name>
<accession>A0A1F8GBH6</accession>
<dbReference type="EMBL" id="MGKI01000009">
    <property type="protein sequence ID" value="OGN22735.1"/>
    <property type="molecule type" value="Genomic_DNA"/>
</dbReference>
<dbReference type="STRING" id="1802694.A2918_01290"/>
<protein>
    <submittedName>
        <fullName evidence="1">Uncharacterized protein</fullName>
    </submittedName>
</protein>
<evidence type="ECO:0000313" key="2">
    <source>
        <dbReference type="Proteomes" id="UP000178227"/>
    </source>
</evidence>
<dbReference type="AlphaFoldDB" id="A0A1F8GBH6"/>
<reference evidence="1 2" key="1">
    <citation type="journal article" date="2016" name="Nat. Commun.">
        <title>Thousands of microbial genomes shed light on interconnected biogeochemical processes in an aquifer system.</title>
        <authorList>
            <person name="Anantharaman K."/>
            <person name="Brown C.T."/>
            <person name="Hug L.A."/>
            <person name="Sharon I."/>
            <person name="Castelle C.J."/>
            <person name="Probst A.J."/>
            <person name="Thomas B.C."/>
            <person name="Singh A."/>
            <person name="Wilkins M.J."/>
            <person name="Karaoz U."/>
            <person name="Brodie E.L."/>
            <person name="Williams K.H."/>
            <person name="Hubbard S.S."/>
            <person name="Banfield J.F."/>
        </authorList>
    </citation>
    <scope>NUCLEOTIDE SEQUENCE [LARGE SCALE GENOMIC DNA]</scope>
</reference>
<sequence length="70" mass="8265">MKLSDSELRFRFFRFLATAATGGEMGSNCFKNTEPSRDRLSRTTRMAKLSQKQNHRNRWFCYEGINRISI</sequence>
<evidence type="ECO:0000313" key="1">
    <source>
        <dbReference type="EMBL" id="OGN22735.1"/>
    </source>
</evidence>
<dbReference type="Proteomes" id="UP000178227">
    <property type="component" value="Unassembled WGS sequence"/>
</dbReference>
<proteinExistence type="predicted"/>
<gene>
    <name evidence="1" type="ORF">A2918_01290</name>
</gene>